<reference evidence="1" key="1">
    <citation type="submission" date="2014-05" db="EMBL/GenBank/DDBJ databases">
        <title>The transcriptome of the halophilic microalga Tetraselmis sp. GSL018 isolated from the Great Salt Lake, Utah.</title>
        <authorList>
            <person name="Jinkerson R.E."/>
            <person name="D'Adamo S."/>
            <person name="Posewitz M.C."/>
        </authorList>
    </citation>
    <scope>NUCLEOTIDE SEQUENCE</scope>
    <source>
        <strain evidence="1">GSL018</strain>
    </source>
</reference>
<protein>
    <submittedName>
        <fullName evidence="1">Uncharacterized protein</fullName>
    </submittedName>
</protein>
<dbReference type="AlphaFoldDB" id="A0A061SG91"/>
<proteinExistence type="predicted"/>
<dbReference type="EMBL" id="GBEZ01001690">
    <property type="protein sequence ID" value="JAC83303.1"/>
    <property type="molecule type" value="Transcribed_RNA"/>
</dbReference>
<sequence length="34" mass="4028">GMTDSQRFQKVIQIMLSWRQLDVAGWNGLELRSY</sequence>
<name>A0A061SG91_9CHLO</name>
<gene>
    <name evidence="1" type="ORF">TSPGSL018_3673</name>
</gene>
<accession>A0A061SG91</accession>
<feature type="non-terminal residue" evidence="1">
    <location>
        <position position="1"/>
    </location>
</feature>
<organism evidence="1">
    <name type="scientific">Tetraselmis sp. GSL018</name>
    <dbReference type="NCBI Taxonomy" id="582737"/>
    <lineage>
        <taxon>Eukaryota</taxon>
        <taxon>Viridiplantae</taxon>
        <taxon>Chlorophyta</taxon>
        <taxon>core chlorophytes</taxon>
        <taxon>Chlorodendrophyceae</taxon>
        <taxon>Chlorodendrales</taxon>
        <taxon>Chlorodendraceae</taxon>
        <taxon>Tetraselmis</taxon>
    </lineage>
</organism>
<evidence type="ECO:0000313" key="1">
    <source>
        <dbReference type="EMBL" id="JAC83303.1"/>
    </source>
</evidence>